<dbReference type="Proteomes" id="UP000636888">
    <property type="component" value="Unassembled WGS sequence"/>
</dbReference>
<evidence type="ECO:0000313" key="2">
    <source>
        <dbReference type="EMBL" id="MBJ6726066.1"/>
    </source>
</evidence>
<dbReference type="InterPro" id="IPR023824">
    <property type="entry name" value="CHP04073_exosortase-affil"/>
</dbReference>
<keyword evidence="1" id="KW-0732">Signal</keyword>
<keyword evidence="3" id="KW-1185">Reference proteome</keyword>
<accession>A0A8J7JF68</accession>
<feature type="signal peptide" evidence="1">
    <location>
        <begin position="1"/>
        <end position="25"/>
    </location>
</feature>
<feature type="chain" id="PRO_5035311200" evidence="1">
    <location>
        <begin position="26"/>
        <end position="128"/>
    </location>
</feature>
<dbReference type="NCBIfam" id="TIGR04073">
    <property type="entry name" value="exo_TIGR04073"/>
    <property type="match status" value="1"/>
</dbReference>
<comment type="caution">
    <text evidence="2">The sequence shown here is derived from an EMBL/GenBank/DDBJ whole genome shotgun (WGS) entry which is preliminary data.</text>
</comment>
<reference evidence="2" key="1">
    <citation type="submission" date="2020-12" db="EMBL/GenBank/DDBJ databases">
        <title>Geomonas sp. Red875, isolated from river sediment.</title>
        <authorList>
            <person name="Xu Z."/>
            <person name="Zhang Z."/>
            <person name="Masuda Y."/>
            <person name="Itoh H."/>
            <person name="Senoo K."/>
        </authorList>
    </citation>
    <scope>NUCLEOTIDE SEQUENCE</scope>
    <source>
        <strain evidence="2">Red875</strain>
    </source>
</reference>
<proteinExistence type="predicted"/>
<gene>
    <name evidence="2" type="ORF">JFN93_15215</name>
</gene>
<organism evidence="2 3">
    <name type="scientific">Geomesophilobacter sediminis</name>
    <dbReference type="NCBI Taxonomy" id="2798584"/>
    <lineage>
        <taxon>Bacteria</taxon>
        <taxon>Pseudomonadati</taxon>
        <taxon>Thermodesulfobacteriota</taxon>
        <taxon>Desulfuromonadia</taxon>
        <taxon>Geobacterales</taxon>
        <taxon>Geobacteraceae</taxon>
        <taxon>Geomesophilobacter</taxon>
    </lineage>
</organism>
<sequence length="128" mass="13784">MRLSRCVLVALVGALLVVAAPQRQASASDQDFRTIEDSSAQEVVDGMANKLVRGITNVGTGWLELPKQIYLTSKEEGKVKGATVGPVKGIGMALVRTAAGVGEVFTFMLPFPGFYSSYLDPSYVWEKE</sequence>
<name>A0A8J7JF68_9BACT</name>
<protein>
    <submittedName>
        <fullName evidence="2">Exosortase system-associated protein, TIGR04073 family</fullName>
    </submittedName>
</protein>
<dbReference type="AlphaFoldDB" id="A0A8J7JF68"/>
<dbReference type="EMBL" id="JAEMHM010000012">
    <property type="protein sequence ID" value="MBJ6726066.1"/>
    <property type="molecule type" value="Genomic_DNA"/>
</dbReference>
<evidence type="ECO:0000313" key="3">
    <source>
        <dbReference type="Proteomes" id="UP000636888"/>
    </source>
</evidence>
<evidence type="ECO:0000256" key="1">
    <source>
        <dbReference type="SAM" id="SignalP"/>
    </source>
</evidence>
<dbReference type="RefSeq" id="WP_199384959.1">
    <property type="nucleotide sequence ID" value="NZ_JAEMHM010000012.1"/>
</dbReference>